<keyword evidence="1" id="KW-0677">Repeat</keyword>
<gene>
    <name evidence="5" type="ORF">cyc_09053</name>
</gene>
<dbReference type="PANTHER" id="PTHR19211">
    <property type="entry name" value="ATP-BINDING TRANSPORT PROTEIN-RELATED"/>
    <property type="match status" value="1"/>
</dbReference>
<dbReference type="InterPro" id="IPR017871">
    <property type="entry name" value="ABC_transporter-like_CS"/>
</dbReference>
<dbReference type="GO" id="GO:0005524">
    <property type="term" value="F:ATP binding"/>
    <property type="evidence" value="ECO:0007669"/>
    <property type="project" value="InterPro"/>
</dbReference>
<accession>A0A1D3D9X1</accession>
<dbReference type="InParanoid" id="A0A1D3D9X1"/>
<evidence type="ECO:0000313" key="6">
    <source>
        <dbReference type="Proteomes" id="UP000095192"/>
    </source>
</evidence>
<dbReference type="InterPro" id="IPR050611">
    <property type="entry name" value="ABCF"/>
</dbReference>
<dbReference type="VEuPathDB" id="ToxoDB:LOC113146685"/>
<dbReference type="PANTHER" id="PTHR19211:SF14">
    <property type="entry name" value="ATP-BINDING CASSETTE SUB-FAMILY F MEMBER 1"/>
    <property type="match status" value="1"/>
</dbReference>
<protein>
    <submittedName>
        <fullName evidence="5">ABC transporter</fullName>
    </submittedName>
</protein>
<dbReference type="InterPro" id="IPR003959">
    <property type="entry name" value="ATPase_AAA_core"/>
</dbReference>
<organism evidence="5 6">
    <name type="scientific">Cyclospora cayetanensis</name>
    <dbReference type="NCBI Taxonomy" id="88456"/>
    <lineage>
        <taxon>Eukaryota</taxon>
        <taxon>Sar</taxon>
        <taxon>Alveolata</taxon>
        <taxon>Apicomplexa</taxon>
        <taxon>Conoidasida</taxon>
        <taxon>Coccidia</taxon>
        <taxon>Eucoccidiorida</taxon>
        <taxon>Eimeriorina</taxon>
        <taxon>Eimeriidae</taxon>
        <taxon>Cyclospora</taxon>
    </lineage>
</organism>
<dbReference type="EMBL" id="JROU02000146">
    <property type="protein sequence ID" value="OEH80251.1"/>
    <property type="molecule type" value="Genomic_DNA"/>
</dbReference>
<dbReference type="SUPFAM" id="SSF52540">
    <property type="entry name" value="P-loop containing nucleoside triphosphate hydrolases"/>
    <property type="match status" value="1"/>
</dbReference>
<dbReference type="Proteomes" id="UP000095192">
    <property type="component" value="Unassembled WGS sequence"/>
</dbReference>
<dbReference type="PROSITE" id="PS00211">
    <property type="entry name" value="ABC_TRANSPORTER_1"/>
    <property type="match status" value="1"/>
</dbReference>
<evidence type="ECO:0000313" key="5">
    <source>
        <dbReference type="EMBL" id="OEH80251.1"/>
    </source>
</evidence>
<comment type="caution">
    <text evidence="5">The sequence shown here is derived from an EMBL/GenBank/DDBJ whole genome shotgun (WGS) entry which is preliminary data.</text>
</comment>
<dbReference type="Pfam" id="PF13304">
    <property type="entry name" value="AAA_21"/>
    <property type="match status" value="1"/>
</dbReference>
<feature type="domain" description="ATPase AAA-type core" evidence="4">
    <location>
        <begin position="305"/>
        <end position="371"/>
    </location>
</feature>
<keyword evidence="3" id="KW-0812">Transmembrane</keyword>
<reference evidence="5 6" key="1">
    <citation type="journal article" date="2016" name="BMC Genomics">
        <title>Comparative genomics reveals Cyclospora cayetanensis possesses coccidia-like metabolism and invasion components but unique surface antigens.</title>
        <authorList>
            <person name="Liu S."/>
            <person name="Wang L."/>
            <person name="Zheng H."/>
            <person name="Xu Z."/>
            <person name="Roellig D.M."/>
            <person name="Li N."/>
            <person name="Frace M.A."/>
            <person name="Tang K."/>
            <person name="Arrowood M.J."/>
            <person name="Moss D.M."/>
            <person name="Zhang L."/>
            <person name="Feng Y."/>
            <person name="Xiao L."/>
        </authorList>
    </citation>
    <scope>NUCLEOTIDE SEQUENCE [LARGE SCALE GENOMIC DNA]</scope>
    <source>
        <strain evidence="5 6">CHN_HEN01</strain>
    </source>
</reference>
<feature type="region of interest" description="Disordered" evidence="2">
    <location>
        <begin position="446"/>
        <end position="473"/>
    </location>
</feature>
<feature type="compositionally biased region" description="Polar residues" evidence="2">
    <location>
        <begin position="446"/>
        <end position="461"/>
    </location>
</feature>
<evidence type="ECO:0000256" key="1">
    <source>
        <dbReference type="ARBA" id="ARBA00022737"/>
    </source>
</evidence>
<dbReference type="AlphaFoldDB" id="A0A1D3D9X1"/>
<evidence type="ECO:0000256" key="2">
    <source>
        <dbReference type="SAM" id="MobiDB-lite"/>
    </source>
</evidence>
<dbReference type="InterPro" id="IPR027417">
    <property type="entry name" value="P-loop_NTPase"/>
</dbReference>
<sequence length="490" mass="52440">MALQCAFQSTRLPPLLLRLLFFLLIFTCCFGVLPVSLHIHTSFLLRSLRRPIADSLGIASRGVDSRGCYALRAAAADPPKQGFPHVLQLKQHLHEAGEDDRAQGEVLLLEGVSVHADSAVLLDRVSLRLQRHEKLAVIAAARSIKEEVYWHLRQRQAQLQQQLKVQHEVLLQSMVKRGEKGDPRGKGRTEAAEESAAVLAAASQLSLLQEQQQEAEDEARWVSTVLHHVGFTEQQQQQPVSAASGDVLPLHLTPIEALTAAAATAERRAAAETEADATEGLDDSMLESKVLAALGRVGLRGPSLRVPLKQLSGGEKARVSFAMSILQAGSLGVLLLDEPSNHLDAAAAAALAAALRAFPGTVLLATHDPLFAAVAADKVLDIDPSTRSVRLRPAADVGLSEGAETADAAAHAIENTPHATAAAVAAWRRQWSPLFAGALAKQQQARRNTVSCGNPNNCSDGSKSDRSRRFGGSGVSCGRIKGVKNAKRWL</sequence>
<keyword evidence="3" id="KW-0472">Membrane</keyword>
<dbReference type="VEuPathDB" id="ToxoDB:cyc_09053"/>
<proteinExistence type="predicted"/>
<dbReference type="GO" id="GO:0016887">
    <property type="term" value="F:ATP hydrolysis activity"/>
    <property type="evidence" value="ECO:0007669"/>
    <property type="project" value="InterPro"/>
</dbReference>
<evidence type="ECO:0000256" key="3">
    <source>
        <dbReference type="SAM" id="Phobius"/>
    </source>
</evidence>
<feature type="region of interest" description="Disordered" evidence="2">
    <location>
        <begin position="174"/>
        <end position="193"/>
    </location>
</feature>
<keyword evidence="3" id="KW-1133">Transmembrane helix</keyword>
<evidence type="ECO:0000259" key="4">
    <source>
        <dbReference type="Pfam" id="PF13304"/>
    </source>
</evidence>
<dbReference type="Gene3D" id="3.40.50.300">
    <property type="entry name" value="P-loop containing nucleotide triphosphate hydrolases"/>
    <property type="match status" value="1"/>
</dbReference>
<keyword evidence="6" id="KW-1185">Reference proteome</keyword>
<feature type="compositionally biased region" description="Basic and acidic residues" evidence="2">
    <location>
        <begin position="176"/>
        <end position="191"/>
    </location>
</feature>
<feature type="transmembrane region" description="Helical" evidence="3">
    <location>
        <begin position="19"/>
        <end position="40"/>
    </location>
</feature>
<name>A0A1D3D9X1_9EIME</name>